<evidence type="ECO:0000259" key="4">
    <source>
        <dbReference type="Pfam" id="PF00082"/>
    </source>
</evidence>
<evidence type="ECO:0000313" key="7">
    <source>
        <dbReference type="EMBL" id="KAK3009516.1"/>
    </source>
</evidence>
<dbReference type="InterPro" id="IPR041469">
    <property type="entry name" value="Subtilisin-like_FN3"/>
</dbReference>
<accession>A0AA88VID0</accession>
<comment type="similarity">
    <text evidence="1 3">Belongs to the peptidase S8 family.</text>
</comment>
<keyword evidence="2" id="KW-0732">Signal</keyword>
<comment type="caution">
    <text evidence="3">Lacks conserved residue(s) required for the propagation of feature annotation.</text>
</comment>
<evidence type="ECO:0000313" key="8">
    <source>
        <dbReference type="Proteomes" id="UP001188597"/>
    </source>
</evidence>
<dbReference type="Gene3D" id="2.60.40.2310">
    <property type="match status" value="1"/>
</dbReference>
<dbReference type="Gene3D" id="3.40.50.200">
    <property type="entry name" value="Peptidase S8/S53 domain"/>
    <property type="match status" value="2"/>
</dbReference>
<dbReference type="PANTHER" id="PTHR10795">
    <property type="entry name" value="PROPROTEIN CONVERTASE SUBTILISIN/KEXIN"/>
    <property type="match status" value="1"/>
</dbReference>
<proteinExistence type="inferred from homology"/>
<dbReference type="InterPro" id="IPR000209">
    <property type="entry name" value="Peptidase_S8/S53_dom"/>
</dbReference>
<feature type="non-terminal residue" evidence="7">
    <location>
        <position position="593"/>
    </location>
</feature>
<evidence type="ECO:0000256" key="2">
    <source>
        <dbReference type="ARBA" id="ARBA00022729"/>
    </source>
</evidence>
<protein>
    <recommendedName>
        <fullName evidence="9">Subtilisin-like protease</fullName>
    </recommendedName>
</protein>
<dbReference type="Proteomes" id="UP001188597">
    <property type="component" value="Unassembled WGS sequence"/>
</dbReference>
<dbReference type="Pfam" id="PF17766">
    <property type="entry name" value="fn3_6"/>
    <property type="match status" value="1"/>
</dbReference>
<dbReference type="GO" id="GO:0004252">
    <property type="term" value="F:serine-type endopeptidase activity"/>
    <property type="evidence" value="ECO:0007669"/>
    <property type="project" value="InterPro"/>
</dbReference>
<dbReference type="InterPro" id="IPR010259">
    <property type="entry name" value="S8pro/Inhibitor_I9"/>
</dbReference>
<evidence type="ECO:0000259" key="5">
    <source>
        <dbReference type="Pfam" id="PF05922"/>
    </source>
</evidence>
<comment type="caution">
    <text evidence="7">The sequence shown here is derived from an EMBL/GenBank/DDBJ whole genome shotgun (WGS) entry which is preliminary data.</text>
</comment>
<feature type="domain" description="Peptidase S8/S53" evidence="4">
    <location>
        <begin position="96"/>
        <end position="315"/>
    </location>
</feature>
<dbReference type="AlphaFoldDB" id="A0AA88VID0"/>
<evidence type="ECO:0000256" key="3">
    <source>
        <dbReference type="PROSITE-ProRule" id="PRU01240"/>
    </source>
</evidence>
<dbReference type="InterPro" id="IPR045051">
    <property type="entry name" value="SBT"/>
</dbReference>
<dbReference type="CDD" id="cd02120">
    <property type="entry name" value="PA_subtilisin_like"/>
    <property type="match status" value="1"/>
</dbReference>
<evidence type="ECO:0000259" key="6">
    <source>
        <dbReference type="Pfam" id="PF17766"/>
    </source>
</evidence>
<evidence type="ECO:0000256" key="1">
    <source>
        <dbReference type="ARBA" id="ARBA00011073"/>
    </source>
</evidence>
<dbReference type="GO" id="GO:0006508">
    <property type="term" value="P:proteolysis"/>
    <property type="evidence" value="ECO:0007669"/>
    <property type="project" value="InterPro"/>
</dbReference>
<dbReference type="Pfam" id="PF00082">
    <property type="entry name" value="Peptidase_S8"/>
    <property type="match status" value="1"/>
</dbReference>
<dbReference type="SUPFAM" id="SSF52743">
    <property type="entry name" value="Subtilisin-like"/>
    <property type="match status" value="1"/>
</dbReference>
<dbReference type="InterPro" id="IPR036852">
    <property type="entry name" value="Peptidase_S8/S53_dom_sf"/>
</dbReference>
<keyword evidence="8" id="KW-1185">Reference proteome</keyword>
<dbReference type="EMBL" id="JAVXUP010001639">
    <property type="protein sequence ID" value="KAK3009516.1"/>
    <property type="molecule type" value="Genomic_DNA"/>
</dbReference>
<organism evidence="7 8">
    <name type="scientific">Escallonia herrerae</name>
    <dbReference type="NCBI Taxonomy" id="1293975"/>
    <lineage>
        <taxon>Eukaryota</taxon>
        <taxon>Viridiplantae</taxon>
        <taxon>Streptophyta</taxon>
        <taxon>Embryophyta</taxon>
        <taxon>Tracheophyta</taxon>
        <taxon>Spermatophyta</taxon>
        <taxon>Magnoliopsida</taxon>
        <taxon>eudicotyledons</taxon>
        <taxon>Gunneridae</taxon>
        <taxon>Pentapetalae</taxon>
        <taxon>asterids</taxon>
        <taxon>campanulids</taxon>
        <taxon>Escalloniales</taxon>
        <taxon>Escalloniaceae</taxon>
        <taxon>Escallonia</taxon>
    </lineage>
</organism>
<gene>
    <name evidence="7" type="ORF">RJ639_014922</name>
</gene>
<reference evidence="7" key="1">
    <citation type="submission" date="2022-12" db="EMBL/GenBank/DDBJ databases">
        <title>Draft genome assemblies for two species of Escallonia (Escalloniales).</title>
        <authorList>
            <person name="Chanderbali A."/>
            <person name="Dervinis C."/>
            <person name="Anghel I."/>
            <person name="Soltis D."/>
            <person name="Soltis P."/>
            <person name="Zapata F."/>
        </authorList>
    </citation>
    <scope>NUCLEOTIDE SEQUENCE</scope>
    <source>
        <strain evidence="7">UCBG64.0493</strain>
        <tissue evidence="7">Leaf</tissue>
    </source>
</reference>
<name>A0AA88VID0_9ASTE</name>
<evidence type="ECO:0008006" key="9">
    <source>
        <dbReference type="Google" id="ProtNLM"/>
    </source>
</evidence>
<feature type="domain" description="Inhibitor I9" evidence="5">
    <location>
        <begin position="1"/>
        <end position="77"/>
    </location>
</feature>
<dbReference type="Gene3D" id="3.50.30.30">
    <property type="match status" value="1"/>
</dbReference>
<dbReference type="Pfam" id="PF05922">
    <property type="entry name" value="Inhibitor_I9"/>
    <property type="match status" value="1"/>
</dbReference>
<feature type="domain" description="Subtilisin-like protease fibronectin type-III" evidence="6">
    <location>
        <begin position="488"/>
        <end position="589"/>
    </location>
</feature>
<sequence length="593" mass="63280">VYIVYMGNQPNDGTSLSSLHLSMLHRVVGSDAPKCLLHSYKRSFNGFVANLSQEEMLKLAEMEGIVSVFPSEEHKLHTTSKLIGARYYQIGGKSGQKDFQSPRDYNGHGTHTASTAAGNVVYSASLMGLGEGTARGGVPSARISVYKSCFANKSCNSHDILAAFDDAVADGVDIISVSAGPPFGREYFTDVFSIGAFHAMKAGILTSQSGGNDGPNPETISSVSPWSLSVAASTIDRRFFTAVQLGDSTVYTGISVNTFQLNHSYPLIDASDAPNTLLGVNGSISRYCLRNTLDKNLVKGKIVVCDASLGTSLGQEELLAGAAGSVTQNVILKDIALSFVLPATAISSDQGRNISDYIRSARNATAVIMKSTEGKDALAPYVVLFSSRGPNPIARNILKVPTQFMHNFIRGHPGTSPMSAKTNPDAEFAYGAGHINPMKAVDPGLVYDAHELDYVKFLCDEGYDAMHITLITGDNINCSEFTKGSKKDLNYPSIALSVLRNEPIQHTFYRTVTNVGSAVCTYKAVVTSPPGSGIQVLVVPSVLNFTALGQKLSFEVAIVGSIGSQEDPFKSASFVWDDGVHRVRSPIVVYAPS</sequence>
<dbReference type="PROSITE" id="PS51892">
    <property type="entry name" value="SUBTILASE"/>
    <property type="match status" value="1"/>
</dbReference>